<dbReference type="AlphaFoldDB" id="A0A9J6FC41"/>
<sequence length="180" mass="19299">MQKLMLPTPRLPLCVLCASSHGAKERKGGGRHTLEQFRLPAEGREEGCACVGKGRAGECSRVGRLDVPPRLRSVTRGGVEAHPDTEKGRITHLHLWQTHDGASRFQSVQTASATTHDCCIALYLLEEPVHLMAKLVVCQQEVGAAAPSCRLAACARLANSFQAELASLFHKGLSARSGPG</sequence>
<reference evidence="1 2" key="1">
    <citation type="journal article" date="2020" name="Cell">
        <title>Large-Scale Comparative Analyses of Tick Genomes Elucidate Their Genetic Diversity and Vector Capacities.</title>
        <authorList>
            <consortium name="Tick Genome and Microbiome Consortium (TIGMIC)"/>
            <person name="Jia N."/>
            <person name="Wang J."/>
            <person name="Shi W."/>
            <person name="Du L."/>
            <person name="Sun Y."/>
            <person name="Zhan W."/>
            <person name="Jiang J.F."/>
            <person name="Wang Q."/>
            <person name="Zhang B."/>
            <person name="Ji P."/>
            <person name="Bell-Sakyi L."/>
            <person name="Cui X.M."/>
            <person name="Yuan T.T."/>
            <person name="Jiang B.G."/>
            <person name="Yang W.F."/>
            <person name="Lam T.T."/>
            <person name="Chang Q.C."/>
            <person name="Ding S.J."/>
            <person name="Wang X.J."/>
            <person name="Zhu J.G."/>
            <person name="Ruan X.D."/>
            <person name="Zhao L."/>
            <person name="Wei J.T."/>
            <person name="Ye R.Z."/>
            <person name="Que T.C."/>
            <person name="Du C.H."/>
            <person name="Zhou Y.H."/>
            <person name="Cheng J.X."/>
            <person name="Dai P.F."/>
            <person name="Guo W.B."/>
            <person name="Han X.H."/>
            <person name="Huang E.J."/>
            <person name="Li L.F."/>
            <person name="Wei W."/>
            <person name="Gao Y.C."/>
            <person name="Liu J.Z."/>
            <person name="Shao H.Z."/>
            <person name="Wang X."/>
            <person name="Wang C.C."/>
            <person name="Yang T.C."/>
            <person name="Huo Q.B."/>
            <person name="Li W."/>
            <person name="Chen H.Y."/>
            <person name="Chen S.E."/>
            <person name="Zhou L.G."/>
            <person name="Ni X.B."/>
            <person name="Tian J.H."/>
            <person name="Sheng Y."/>
            <person name="Liu T."/>
            <person name="Pan Y.S."/>
            <person name="Xia L.Y."/>
            <person name="Li J."/>
            <person name="Zhao F."/>
            <person name="Cao W.C."/>
        </authorList>
    </citation>
    <scope>NUCLEOTIDE SEQUENCE [LARGE SCALE GENOMIC DNA]</scope>
    <source>
        <strain evidence="1">HaeL-2018</strain>
    </source>
</reference>
<dbReference type="Proteomes" id="UP000821853">
    <property type="component" value="Chromosome 1"/>
</dbReference>
<proteinExistence type="predicted"/>
<evidence type="ECO:0000313" key="1">
    <source>
        <dbReference type="EMBL" id="KAH9359889.1"/>
    </source>
</evidence>
<organism evidence="1 2">
    <name type="scientific">Haemaphysalis longicornis</name>
    <name type="common">Bush tick</name>
    <dbReference type="NCBI Taxonomy" id="44386"/>
    <lineage>
        <taxon>Eukaryota</taxon>
        <taxon>Metazoa</taxon>
        <taxon>Ecdysozoa</taxon>
        <taxon>Arthropoda</taxon>
        <taxon>Chelicerata</taxon>
        <taxon>Arachnida</taxon>
        <taxon>Acari</taxon>
        <taxon>Parasitiformes</taxon>
        <taxon>Ixodida</taxon>
        <taxon>Ixodoidea</taxon>
        <taxon>Ixodidae</taxon>
        <taxon>Haemaphysalinae</taxon>
        <taxon>Haemaphysalis</taxon>
    </lineage>
</organism>
<gene>
    <name evidence="1" type="ORF">HPB48_013805</name>
</gene>
<evidence type="ECO:0000313" key="2">
    <source>
        <dbReference type="Proteomes" id="UP000821853"/>
    </source>
</evidence>
<dbReference type="EMBL" id="JABSTR010000001">
    <property type="protein sequence ID" value="KAH9359889.1"/>
    <property type="molecule type" value="Genomic_DNA"/>
</dbReference>
<dbReference type="VEuPathDB" id="VectorBase:HLOH_063705"/>
<accession>A0A9J6FC41</accession>
<name>A0A9J6FC41_HAELO</name>
<keyword evidence="2" id="KW-1185">Reference proteome</keyword>
<protein>
    <submittedName>
        <fullName evidence="1">Uncharacterized protein</fullName>
    </submittedName>
</protein>
<comment type="caution">
    <text evidence="1">The sequence shown here is derived from an EMBL/GenBank/DDBJ whole genome shotgun (WGS) entry which is preliminary data.</text>
</comment>